<gene>
    <name evidence="9" type="primary">xrtF</name>
    <name evidence="9" type="ORF">ABS764_06805</name>
</gene>
<evidence type="ECO:0000256" key="7">
    <source>
        <dbReference type="ARBA" id="ARBA00023136"/>
    </source>
</evidence>
<feature type="transmembrane region" description="Helical" evidence="8">
    <location>
        <begin position="114"/>
        <end position="140"/>
    </location>
</feature>
<evidence type="ECO:0000313" key="10">
    <source>
        <dbReference type="Proteomes" id="UP001629260"/>
    </source>
</evidence>
<keyword evidence="3" id="KW-0645">Protease</keyword>
<name>A0ABW8XT87_9FLAO</name>
<evidence type="ECO:0000256" key="5">
    <source>
        <dbReference type="ARBA" id="ARBA00022801"/>
    </source>
</evidence>
<dbReference type="RefSeq" id="WP_408081041.1">
    <property type="nucleotide sequence ID" value="NZ_JBELQA010000003.1"/>
</dbReference>
<evidence type="ECO:0000313" key="9">
    <source>
        <dbReference type="EMBL" id="MFL9830557.1"/>
    </source>
</evidence>
<dbReference type="EMBL" id="JBELQA010000003">
    <property type="protein sequence ID" value="MFL9830557.1"/>
    <property type="molecule type" value="Genomic_DNA"/>
</dbReference>
<keyword evidence="6 8" id="KW-1133">Transmembrane helix</keyword>
<keyword evidence="2" id="KW-1003">Cell membrane</keyword>
<evidence type="ECO:0000256" key="4">
    <source>
        <dbReference type="ARBA" id="ARBA00022692"/>
    </source>
</evidence>
<sequence>MKKYLILYRPFLVFLAKFFLTYFILSLVYQFFLSGFEGNKVDSITQLVAENTMQLLTFFGADFYIKIIPKTTNIIFYYNQQAAARMIEGCNAVSVIILFISFVVSFSGKLKPTLFFIFGGSIFIYILNVIRIALLCLALYWFPEHQSLLHEIVFPLFIYGVVFILWIIWVNKFSLYAK</sequence>
<feature type="transmembrane region" description="Helical" evidence="8">
    <location>
        <begin position="12"/>
        <end position="32"/>
    </location>
</feature>
<accession>A0ABW8XT87</accession>
<evidence type="ECO:0000256" key="2">
    <source>
        <dbReference type="ARBA" id="ARBA00022475"/>
    </source>
</evidence>
<proteinExistence type="predicted"/>
<evidence type="ECO:0000256" key="3">
    <source>
        <dbReference type="ARBA" id="ARBA00022670"/>
    </source>
</evidence>
<organism evidence="9 10">
    <name type="scientific">Flavobacterium plantiphilum</name>
    <dbReference type="NCBI Taxonomy" id="3163297"/>
    <lineage>
        <taxon>Bacteria</taxon>
        <taxon>Pseudomonadati</taxon>
        <taxon>Bacteroidota</taxon>
        <taxon>Flavobacteriia</taxon>
        <taxon>Flavobacteriales</taxon>
        <taxon>Flavobacteriaceae</taxon>
        <taxon>Flavobacterium</taxon>
    </lineage>
</organism>
<evidence type="ECO:0000256" key="1">
    <source>
        <dbReference type="ARBA" id="ARBA00004651"/>
    </source>
</evidence>
<evidence type="ECO:0000256" key="8">
    <source>
        <dbReference type="SAM" id="Phobius"/>
    </source>
</evidence>
<comment type="caution">
    <text evidence="9">The sequence shown here is derived from an EMBL/GenBank/DDBJ whole genome shotgun (WGS) entry which is preliminary data.</text>
</comment>
<reference evidence="9 10" key="1">
    <citation type="submission" date="2024-06" db="EMBL/GenBank/DDBJ databases">
        <authorList>
            <person name="Kaempfer P."/>
            <person name="Viver T."/>
        </authorList>
    </citation>
    <scope>NUCLEOTIDE SEQUENCE [LARGE SCALE GENOMIC DNA]</scope>
    <source>
        <strain evidence="9 10">ST-87</strain>
    </source>
</reference>
<keyword evidence="7 8" id="KW-0472">Membrane</keyword>
<comment type="subcellular location">
    <subcellularLocation>
        <location evidence="1">Cell membrane</location>
        <topology evidence="1">Multi-pass membrane protein</topology>
    </subcellularLocation>
</comment>
<keyword evidence="10" id="KW-1185">Reference proteome</keyword>
<evidence type="ECO:0000256" key="6">
    <source>
        <dbReference type="ARBA" id="ARBA00022989"/>
    </source>
</evidence>
<dbReference type="InterPro" id="IPR026392">
    <property type="entry name" value="Exo/Archaeosortase_dom"/>
</dbReference>
<dbReference type="NCBIfam" id="TIGR04178">
    <property type="entry name" value="exo_archaeo"/>
    <property type="match status" value="1"/>
</dbReference>
<dbReference type="NCBIfam" id="TIGR04128">
    <property type="entry name" value="exoso_Fjoh_1448"/>
    <property type="match status" value="1"/>
</dbReference>
<protein>
    <submittedName>
        <fullName evidence="9">Exosortase family protein XrtF</fullName>
    </submittedName>
</protein>
<keyword evidence="5" id="KW-0378">Hydrolase</keyword>
<feature type="transmembrane region" description="Helical" evidence="8">
    <location>
        <begin position="152"/>
        <end position="169"/>
    </location>
</feature>
<dbReference type="Proteomes" id="UP001629260">
    <property type="component" value="Unassembled WGS sequence"/>
</dbReference>
<feature type="transmembrane region" description="Helical" evidence="8">
    <location>
        <begin position="86"/>
        <end position="108"/>
    </location>
</feature>
<dbReference type="InterPro" id="IPR026323">
    <property type="entry name" value="Exosortase-related_prot_XrtF"/>
</dbReference>
<keyword evidence="4 8" id="KW-0812">Transmembrane</keyword>